<evidence type="ECO:0000256" key="1">
    <source>
        <dbReference type="SAM" id="Phobius"/>
    </source>
</evidence>
<evidence type="ECO:0008006" key="4">
    <source>
        <dbReference type="Google" id="ProtNLM"/>
    </source>
</evidence>
<name>A0A2V4BXU8_9FLAO</name>
<feature type="transmembrane region" description="Helical" evidence="1">
    <location>
        <begin position="380"/>
        <end position="397"/>
    </location>
</feature>
<feature type="transmembrane region" description="Helical" evidence="1">
    <location>
        <begin position="358"/>
        <end position="374"/>
    </location>
</feature>
<feature type="transmembrane region" description="Helical" evidence="1">
    <location>
        <begin position="9"/>
        <end position="29"/>
    </location>
</feature>
<feature type="transmembrane region" description="Helical" evidence="1">
    <location>
        <begin position="158"/>
        <end position="178"/>
    </location>
</feature>
<feature type="transmembrane region" description="Helical" evidence="1">
    <location>
        <begin position="325"/>
        <end position="346"/>
    </location>
</feature>
<feature type="transmembrane region" description="Helical" evidence="1">
    <location>
        <begin position="118"/>
        <end position="138"/>
    </location>
</feature>
<dbReference type="AlphaFoldDB" id="A0A2V4BXU8"/>
<protein>
    <recommendedName>
        <fullName evidence="4">O-antigen ligase domain-containing protein</fullName>
    </recommendedName>
</protein>
<keyword evidence="3" id="KW-1185">Reference proteome</keyword>
<keyword evidence="1" id="KW-1133">Transmembrane helix</keyword>
<reference evidence="2 3" key="1">
    <citation type="submission" date="2018-05" db="EMBL/GenBank/DDBJ databases">
        <title>Flavobacterium sp. strain IMCC34759, incomplete genome.</title>
        <authorList>
            <person name="Joung Y."/>
            <person name="Cho J."/>
        </authorList>
    </citation>
    <scope>NUCLEOTIDE SEQUENCE [LARGE SCALE GENOMIC DNA]</scope>
    <source>
        <strain evidence="2 3">IMCC34759</strain>
    </source>
</reference>
<evidence type="ECO:0000313" key="2">
    <source>
        <dbReference type="EMBL" id="PXY42550.1"/>
    </source>
</evidence>
<feature type="transmembrane region" description="Helical" evidence="1">
    <location>
        <begin position="64"/>
        <end position="84"/>
    </location>
</feature>
<proteinExistence type="predicted"/>
<gene>
    <name evidence="2" type="ORF">DMB65_00550</name>
</gene>
<dbReference type="EMBL" id="QJHK01000001">
    <property type="protein sequence ID" value="PXY42550.1"/>
    <property type="molecule type" value="Genomic_DNA"/>
</dbReference>
<sequence length="409" mass="47579">MLRRDINSGLFTNIGVALALVGVPLGMYFNYLFPFVKWSPIFMFFSFLFIISSKNLFLGRFPSFNKMFIIIFIYQLLMIFYGIFSTKLTTQYLSFHIYILSLLVAYSTNELRYSYKNVIVTTFYISAICSLLGAFFLWSGLVTGEKAWELRQDNEEYALEQFTVVVGAITNFICALCWQVKNIKLKLIVWLFIALDAYIIFRSGKRTPVFVSLIILIIYSYKTGGINNKLLLRYFKIFMLLAILAVSFYINVDFFQKLVDNFFYNFYNGVLNILGNTDVRDTTGSAIARYNSRKWTYEYIENNFSFLNYIFGAGYMTRWIDNPLLQSYLDMGLFGLLFYILLILIYPIKSYIKGNSTIVLFAILLCVYNFMASISSGNPYAYIKHIPVVFLAFTVNLERKNNRKSSVRL</sequence>
<keyword evidence="1" id="KW-0812">Transmembrane</keyword>
<dbReference type="Proteomes" id="UP000247903">
    <property type="component" value="Unassembled WGS sequence"/>
</dbReference>
<feature type="transmembrane region" description="Helical" evidence="1">
    <location>
        <begin position="35"/>
        <end position="52"/>
    </location>
</feature>
<organism evidence="2 3">
    <name type="scientific">Flavobacterium cheongpyeongense</name>
    <dbReference type="NCBI Taxonomy" id="2212651"/>
    <lineage>
        <taxon>Bacteria</taxon>
        <taxon>Pseudomonadati</taxon>
        <taxon>Bacteroidota</taxon>
        <taxon>Flavobacteriia</taxon>
        <taxon>Flavobacteriales</taxon>
        <taxon>Flavobacteriaceae</taxon>
        <taxon>Flavobacterium</taxon>
    </lineage>
</organism>
<feature type="transmembrane region" description="Helical" evidence="1">
    <location>
        <begin position="207"/>
        <end position="224"/>
    </location>
</feature>
<feature type="transmembrane region" description="Helical" evidence="1">
    <location>
        <begin position="90"/>
        <end position="106"/>
    </location>
</feature>
<dbReference type="RefSeq" id="WP_110304729.1">
    <property type="nucleotide sequence ID" value="NZ_QJHK01000001.1"/>
</dbReference>
<keyword evidence="1" id="KW-0472">Membrane</keyword>
<comment type="caution">
    <text evidence="2">The sequence shown here is derived from an EMBL/GenBank/DDBJ whole genome shotgun (WGS) entry which is preliminary data.</text>
</comment>
<accession>A0A2V4BXU8</accession>
<dbReference type="OrthoDB" id="1332776at2"/>
<feature type="transmembrane region" description="Helical" evidence="1">
    <location>
        <begin position="231"/>
        <end position="250"/>
    </location>
</feature>
<feature type="transmembrane region" description="Helical" evidence="1">
    <location>
        <begin position="185"/>
        <end position="201"/>
    </location>
</feature>
<evidence type="ECO:0000313" key="3">
    <source>
        <dbReference type="Proteomes" id="UP000247903"/>
    </source>
</evidence>